<sequence>MATQAIEDNQQVSIGRVFSRTFSVLADNSVVMFGIALIFGGLPSVVFNWFNMSWRGGAITHYQQLGVVGLAIIGAIVSIVLQSLVQGALVRATIAHTHGHKASFGECIRTGLGAILPLIGLAILMGLGVGLGFILLIVPGVMLYCMWAIAAPALVHEKTGVFGAFSRSRALTKGARWKVFAVEAIIVIVYWIFTGIAFGLAGFSGLSQLEQGHLPISFLIFSLFMSTIVMTVWSTAQTSLYVELLTWKEGPSGTALADVFA</sequence>
<keyword evidence="1" id="KW-1133">Transmembrane helix</keyword>
<gene>
    <name evidence="2" type="ORF">GRI58_08620</name>
</gene>
<proteinExistence type="predicted"/>
<dbReference type="AlphaFoldDB" id="A0A845AGW4"/>
<comment type="caution">
    <text evidence="2">The sequence shown here is derived from an EMBL/GenBank/DDBJ whole genome shotgun (WGS) entry which is preliminary data.</text>
</comment>
<keyword evidence="1" id="KW-0812">Transmembrane</keyword>
<evidence type="ECO:0008006" key="4">
    <source>
        <dbReference type="Google" id="ProtNLM"/>
    </source>
</evidence>
<feature type="transmembrane region" description="Helical" evidence="1">
    <location>
        <begin position="133"/>
        <end position="156"/>
    </location>
</feature>
<protein>
    <recommendedName>
        <fullName evidence="4">Glycerophosphoryl diester phosphodiesterase membrane domain-containing protein</fullName>
    </recommendedName>
</protein>
<feature type="transmembrane region" description="Helical" evidence="1">
    <location>
        <begin position="62"/>
        <end position="85"/>
    </location>
</feature>
<accession>A0A845AGW4</accession>
<feature type="transmembrane region" description="Helical" evidence="1">
    <location>
        <begin position="177"/>
        <end position="201"/>
    </location>
</feature>
<organism evidence="2 3">
    <name type="scientific">Qipengyuania algicida</name>
    <dbReference type="NCBI Taxonomy" id="1836209"/>
    <lineage>
        <taxon>Bacteria</taxon>
        <taxon>Pseudomonadati</taxon>
        <taxon>Pseudomonadota</taxon>
        <taxon>Alphaproteobacteria</taxon>
        <taxon>Sphingomonadales</taxon>
        <taxon>Erythrobacteraceae</taxon>
        <taxon>Qipengyuania</taxon>
    </lineage>
</organism>
<feature type="transmembrane region" description="Helical" evidence="1">
    <location>
        <begin position="213"/>
        <end position="233"/>
    </location>
</feature>
<evidence type="ECO:0000256" key="1">
    <source>
        <dbReference type="SAM" id="Phobius"/>
    </source>
</evidence>
<keyword evidence="1" id="KW-0472">Membrane</keyword>
<dbReference type="Proteomes" id="UP000439780">
    <property type="component" value="Unassembled WGS sequence"/>
</dbReference>
<dbReference type="EMBL" id="WTYA01000006">
    <property type="protein sequence ID" value="MXP28884.1"/>
    <property type="molecule type" value="Genomic_DNA"/>
</dbReference>
<feature type="transmembrane region" description="Helical" evidence="1">
    <location>
        <begin position="106"/>
        <end position="127"/>
    </location>
</feature>
<reference evidence="2 3" key="1">
    <citation type="submission" date="2019-12" db="EMBL/GenBank/DDBJ databases">
        <title>Genomic-based taxomic classification of the family Erythrobacteraceae.</title>
        <authorList>
            <person name="Xu L."/>
        </authorList>
    </citation>
    <scope>NUCLEOTIDE SEQUENCE [LARGE SCALE GENOMIC DNA]</scope>
    <source>
        <strain evidence="2 3">KEMB 9005-328</strain>
    </source>
</reference>
<keyword evidence="3" id="KW-1185">Reference proteome</keyword>
<feature type="transmembrane region" description="Helical" evidence="1">
    <location>
        <begin position="30"/>
        <end position="50"/>
    </location>
</feature>
<dbReference type="RefSeq" id="WP_160753192.1">
    <property type="nucleotide sequence ID" value="NZ_WTYA01000006.1"/>
</dbReference>
<evidence type="ECO:0000313" key="2">
    <source>
        <dbReference type="EMBL" id="MXP28884.1"/>
    </source>
</evidence>
<name>A0A845AGW4_9SPHN</name>
<dbReference type="OrthoDB" id="7472950at2"/>
<evidence type="ECO:0000313" key="3">
    <source>
        <dbReference type="Proteomes" id="UP000439780"/>
    </source>
</evidence>